<name>A0A3B6BWG2_WHEAT</name>
<evidence type="ECO:0000256" key="17">
    <source>
        <dbReference type="ARBA" id="ARBA00023136"/>
    </source>
</evidence>
<dbReference type="STRING" id="4565.A0A3B6BWG2"/>
<dbReference type="InterPro" id="IPR055414">
    <property type="entry name" value="LRR_R13L4/SHOC2-like"/>
</dbReference>
<evidence type="ECO:0000259" key="28">
    <source>
        <dbReference type="PROSITE" id="PS50011"/>
    </source>
</evidence>
<dbReference type="GO" id="GO:0004674">
    <property type="term" value="F:protein serine/threonine kinase activity"/>
    <property type="evidence" value="ECO:0007669"/>
    <property type="project" value="UniProtKB-KW"/>
</dbReference>
<dbReference type="Gramene" id="TraesNOR2B03G00834330.1">
    <property type="protein sequence ID" value="TraesNOR2B03G00834330.1"/>
    <property type="gene ID" value="TraesNOR2B03G00834330"/>
</dbReference>
<feature type="binding site" evidence="25">
    <location>
        <position position="818"/>
    </location>
    <ligand>
        <name>ATP</name>
        <dbReference type="ChEBI" id="CHEBI:30616"/>
    </ligand>
</feature>
<accession>A0A3B6BWG2</accession>
<evidence type="ECO:0000256" key="9">
    <source>
        <dbReference type="ARBA" id="ARBA00022679"/>
    </source>
</evidence>
<dbReference type="InterPro" id="IPR032675">
    <property type="entry name" value="LRR_dom_sf"/>
</dbReference>
<evidence type="ECO:0000256" key="23">
    <source>
        <dbReference type="ARBA" id="ARBA00056628"/>
    </source>
</evidence>
<keyword evidence="12" id="KW-0677">Repeat</keyword>
<dbReference type="FunFam" id="3.80.10.10:FF:000275">
    <property type="entry name" value="Leucine-rich repeat receptor-like protein kinase"/>
    <property type="match status" value="1"/>
</dbReference>
<dbReference type="Pfam" id="PF23598">
    <property type="entry name" value="LRR_14"/>
    <property type="match status" value="1"/>
</dbReference>
<gene>
    <name evidence="29" type="primary">LOC123039904</name>
</gene>
<dbReference type="PANTHER" id="PTHR27000:SF812">
    <property type="entry name" value="PROTEIN KINASE DOMAIN-CONTAINING PROTEIN"/>
    <property type="match status" value="1"/>
</dbReference>
<dbReference type="InterPro" id="IPR000719">
    <property type="entry name" value="Prot_kinase_dom"/>
</dbReference>
<comment type="similarity">
    <text evidence="3">Belongs to the protein kinase superfamily. Ser/Thr protein kinase family.</text>
</comment>
<keyword evidence="9" id="KW-0808">Transferase</keyword>
<dbReference type="FunFam" id="3.30.200.20:FF:000432">
    <property type="entry name" value="LRR receptor-like serine/threonine-protein kinase EFR"/>
    <property type="match status" value="1"/>
</dbReference>
<dbReference type="PaxDb" id="4565-Traes_2BS_D2ED6DCD7.1"/>
<evidence type="ECO:0000256" key="24">
    <source>
        <dbReference type="ARBA" id="ARBA00072040"/>
    </source>
</evidence>
<dbReference type="FunFam" id="3.80.10.10:FF:000288">
    <property type="entry name" value="LRR receptor-like serine/threonine-protein kinase EFR"/>
    <property type="match status" value="1"/>
</dbReference>
<feature type="domain" description="Protein kinase" evidence="28">
    <location>
        <begin position="789"/>
        <end position="1092"/>
    </location>
</feature>
<dbReference type="SUPFAM" id="SSF56112">
    <property type="entry name" value="Protein kinase-like (PK-like)"/>
    <property type="match status" value="1"/>
</dbReference>
<evidence type="ECO:0000256" key="4">
    <source>
        <dbReference type="ARBA" id="ARBA00012513"/>
    </source>
</evidence>
<evidence type="ECO:0000256" key="8">
    <source>
        <dbReference type="ARBA" id="ARBA00022614"/>
    </source>
</evidence>
<evidence type="ECO:0000256" key="25">
    <source>
        <dbReference type="PROSITE-ProRule" id="PRU10141"/>
    </source>
</evidence>
<feature type="transmembrane region" description="Helical" evidence="26">
    <location>
        <begin position="732"/>
        <end position="757"/>
    </location>
</feature>
<dbReference type="Gramene" id="TraesKAR2B01G0009300.1">
    <property type="protein sequence ID" value="cds.TraesKAR2B01G0009300.1"/>
    <property type="gene ID" value="TraesKAR2B01G0009300"/>
</dbReference>
<dbReference type="Gramene" id="TraesCS2B03G0034800.1">
    <property type="protein sequence ID" value="TraesCS2B03G0034800.1.CDS"/>
    <property type="gene ID" value="TraesCS2B03G0034800"/>
</dbReference>
<dbReference type="SUPFAM" id="SSF52058">
    <property type="entry name" value="L domain-like"/>
    <property type="match status" value="2"/>
</dbReference>
<dbReference type="Pfam" id="PF00560">
    <property type="entry name" value="LRR_1"/>
    <property type="match status" value="7"/>
</dbReference>
<keyword evidence="5" id="KW-1003">Cell membrane</keyword>
<keyword evidence="7" id="KW-0597">Phosphoprotein</keyword>
<dbReference type="PROSITE" id="PS51450">
    <property type="entry name" value="LRR"/>
    <property type="match status" value="1"/>
</dbReference>
<dbReference type="InterPro" id="IPR003591">
    <property type="entry name" value="Leu-rich_rpt_typical-subtyp"/>
</dbReference>
<dbReference type="InterPro" id="IPR017441">
    <property type="entry name" value="Protein_kinase_ATP_BS"/>
</dbReference>
<evidence type="ECO:0000256" key="19">
    <source>
        <dbReference type="ARBA" id="ARBA00023180"/>
    </source>
</evidence>
<dbReference type="FunFam" id="3.80.10.10:FF:001158">
    <property type="entry name" value="Leucine-rich repeat protein kinase family protein"/>
    <property type="match status" value="1"/>
</dbReference>
<comment type="function">
    <text evidence="22">Receptor kinase that detects X.oryzae pv. oryzae protein Ax21 to promote innate immunity. Following X.oryzae pv. oryzae protein Ax21 detection, undergoes cleavage, releasing the processed protein kinase Xa21 chain.</text>
</comment>
<evidence type="ECO:0000256" key="12">
    <source>
        <dbReference type="ARBA" id="ARBA00022737"/>
    </source>
</evidence>
<dbReference type="OrthoDB" id="5789657at2759"/>
<dbReference type="PROSITE" id="PS50011">
    <property type="entry name" value="PROTEIN_KINASE_DOM"/>
    <property type="match status" value="1"/>
</dbReference>
<dbReference type="InterPro" id="IPR013210">
    <property type="entry name" value="LRR_N_plant-typ"/>
</dbReference>
<feature type="signal peptide" evidence="27">
    <location>
        <begin position="1"/>
        <end position="26"/>
    </location>
</feature>
<dbReference type="Gene3D" id="3.30.200.20">
    <property type="entry name" value="Phosphorylase Kinase, domain 1"/>
    <property type="match status" value="1"/>
</dbReference>
<dbReference type="Gramene" id="TraesWEE_scaffold_063941_01G000300.1">
    <property type="protein sequence ID" value="TraesWEE_scaffold_063941_01G000300.1"/>
    <property type="gene ID" value="TraesWEE_scaffold_063941_01G000300"/>
</dbReference>
<dbReference type="Gramene" id="TraesPARA_EIv1.0_0618660.1">
    <property type="protein sequence ID" value="TraesPARA_EIv1.0_0618660.1.CDS"/>
    <property type="gene ID" value="TraesPARA_EIv1.0_0618660"/>
</dbReference>
<dbReference type="SMART" id="SM00365">
    <property type="entry name" value="LRR_SD22"/>
    <property type="match status" value="3"/>
</dbReference>
<dbReference type="PROSITE" id="PS00107">
    <property type="entry name" value="PROTEIN_KINASE_ATP"/>
    <property type="match status" value="1"/>
</dbReference>
<dbReference type="OMA" id="VYIHLAN"/>
<evidence type="ECO:0000256" key="7">
    <source>
        <dbReference type="ARBA" id="ARBA00022553"/>
    </source>
</evidence>
<dbReference type="EC" id="2.7.11.1" evidence="4"/>
<keyword evidence="15 25" id="KW-0067">ATP-binding</keyword>
<dbReference type="Gene3D" id="1.10.510.10">
    <property type="entry name" value="Transferase(Phosphotransferase) domain 1"/>
    <property type="match status" value="1"/>
</dbReference>
<sequence>MVWASVHTPTPSPLFLLLAILLLSRAALNPMSSATATLADYSTNTTRDALLCLKSRLHSPTRAFATWNDDTSPDFCNWHGVTCTTKTGQQPLLVALDIEEEGLAGEIPPCISNLTSLVRIHLPNNQISGHIPPELGRLSGLRYLNLSFNILGGTIPFSLGNLRNLSSLDLGNNRFSGKIPPLLGSSPATEFVNLPNNLLYGEIPQSLANSSSLRYISLDNNSIQGAIPSSLFNNSIIMEIHLSHNNLSGAIPPFIMFPSKLTYLDLSQNSLSGPVPSSVANLSSLTSLDLSHNQLQGSIPDLGRLAGLQRLGLSYNSLSGIVPPSIYNLSSLNVLRLTSNNLGGTLPFDMGNTLPNLQTLSMADNHFEGDIPASLQNASGMVYIHLANNSLTGVVPSFSSMPSLKYVMLYANHLEAGDWTFFSSLANCTQLLKLNVGDNNLRGDLPANSIANLPKSLTALTLRSNDISGTIPLEIGNLSSLSMLYLNTNLLMGSIPSTIGQLRNLVELSLSQNKFSGDIPPSIGNLNKLEQLYLQENQLSGSIPESLGSCQKLLALNLSCNALGGSMSGHMLSRLSQLSLLLDLSHNQLTMFIPLDMGSLVNLGSLNISHNNLMGRIPSTLGACVRLEALRVEGNLLQGSIPQSLASLKGMQVLDFSHNNLSGTIPEFLETFTSLQYLNMSFNNLEGPVPTSGVFANTGGIFVQGNPHLCANVAIQELPSCFSSASTKNHKFVLPMSIALSTLVALALMLGVFNFLLRRRYKPSEKIGHSYMELKRITYGDINKATDSFSLANVVGSGQFGTVYKGCFNAKDGTVAVKVFKLNQDGALHSFIAECKALQHIRHRNLVKVITACSTYDSVGNEFRALVFEYMANGSLEDRLHNHQCGGLSLGAMICISVDIACALEYLHNQCIPPVVHCDLKPSNILFDNDHTAHVCDFGLGKLIHGCSFGGQSGTTSIIGPRGSIGYIPPEYGMGSEISTEGDVYSYGILLLEMLTRKRPTNEEFSDGLTLRKYVEASLSRTEDILQPSLTWETGDQRVDDIPKMKEYKTLALSYALRLLKLGLLCSTESPKDRPAMHDVYSEVIEVKEAFFSMDNKSKDPK</sequence>
<evidence type="ECO:0000256" key="16">
    <source>
        <dbReference type="ARBA" id="ARBA00022989"/>
    </source>
</evidence>
<dbReference type="SMART" id="SM00220">
    <property type="entry name" value="S_TKc"/>
    <property type="match status" value="1"/>
</dbReference>
<evidence type="ECO:0000256" key="13">
    <source>
        <dbReference type="ARBA" id="ARBA00022741"/>
    </source>
</evidence>
<evidence type="ECO:0000256" key="27">
    <source>
        <dbReference type="SAM" id="SignalP"/>
    </source>
</evidence>
<dbReference type="Pfam" id="PF00069">
    <property type="entry name" value="Pkinase"/>
    <property type="match status" value="1"/>
</dbReference>
<comment type="catalytic activity">
    <reaction evidence="21">
        <text>L-seryl-[protein] + ATP = O-phospho-L-seryl-[protein] + ADP + H(+)</text>
        <dbReference type="Rhea" id="RHEA:17989"/>
        <dbReference type="Rhea" id="RHEA-COMP:9863"/>
        <dbReference type="Rhea" id="RHEA-COMP:11604"/>
        <dbReference type="ChEBI" id="CHEBI:15378"/>
        <dbReference type="ChEBI" id="CHEBI:29999"/>
        <dbReference type="ChEBI" id="CHEBI:30616"/>
        <dbReference type="ChEBI" id="CHEBI:83421"/>
        <dbReference type="ChEBI" id="CHEBI:456216"/>
        <dbReference type="EC" id="2.7.11.1"/>
    </reaction>
</comment>
<evidence type="ECO:0000256" key="21">
    <source>
        <dbReference type="ARBA" id="ARBA00048679"/>
    </source>
</evidence>
<reference evidence="29" key="1">
    <citation type="submission" date="2018-08" db="EMBL/GenBank/DDBJ databases">
        <authorList>
            <person name="Rossello M."/>
        </authorList>
    </citation>
    <scope>NUCLEOTIDE SEQUENCE [LARGE SCALE GENOMIC DNA]</scope>
    <source>
        <strain evidence="29">cv. Chinese Spring</strain>
    </source>
</reference>
<evidence type="ECO:0000256" key="11">
    <source>
        <dbReference type="ARBA" id="ARBA00022729"/>
    </source>
</evidence>
<evidence type="ECO:0000256" key="6">
    <source>
        <dbReference type="ARBA" id="ARBA00022527"/>
    </source>
</evidence>
<organism evidence="29">
    <name type="scientific">Triticum aestivum</name>
    <name type="common">Wheat</name>
    <dbReference type="NCBI Taxonomy" id="4565"/>
    <lineage>
        <taxon>Eukaryota</taxon>
        <taxon>Viridiplantae</taxon>
        <taxon>Streptophyta</taxon>
        <taxon>Embryophyta</taxon>
        <taxon>Tracheophyta</taxon>
        <taxon>Spermatophyta</taxon>
        <taxon>Magnoliopsida</taxon>
        <taxon>Liliopsida</taxon>
        <taxon>Poales</taxon>
        <taxon>Poaceae</taxon>
        <taxon>BOP clade</taxon>
        <taxon>Pooideae</taxon>
        <taxon>Triticodae</taxon>
        <taxon>Triticeae</taxon>
        <taxon>Triticinae</taxon>
        <taxon>Triticum</taxon>
    </lineage>
</organism>
<keyword evidence="8" id="KW-0433">Leucine-rich repeat</keyword>
<keyword evidence="16 26" id="KW-1133">Transmembrane helix</keyword>
<feature type="chain" id="PRO_5043171888" description="Receptor kinase-like protein Xa21" evidence="27">
    <location>
        <begin position="27"/>
        <end position="1102"/>
    </location>
</feature>
<dbReference type="GO" id="GO:0005886">
    <property type="term" value="C:plasma membrane"/>
    <property type="evidence" value="ECO:0007669"/>
    <property type="project" value="UniProtKB-SubCell"/>
</dbReference>
<keyword evidence="14" id="KW-0418">Kinase</keyword>
<evidence type="ECO:0000313" key="30">
    <source>
        <dbReference type="Proteomes" id="UP000019116"/>
    </source>
</evidence>
<comment type="subcellular location">
    <subcellularLocation>
        <location evidence="1">Cell membrane</location>
        <topology evidence="1">Single-pass type I membrane protein</topology>
    </subcellularLocation>
    <subcellularLocation>
        <location evidence="2">Endoplasmic reticulum membrane</location>
        <topology evidence="2">Single-pass membrane protein</topology>
    </subcellularLocation>
</comment>
<keyword evidence="17 26" id="KW-0472">Membrane</keyword>
<dbReference type="Pfam" id="PF08263">
    <property type="entry name" value="LRRNT_2"/>
    <property type="match status" value="1"/>
</dbReference>
<dbReference type="AlphaFoldDB" id="A0A3B6BWG2"/>
<keyword evidence="18" id="KW-0675">Receptor</keyword>
<dbReference type="Gramene" id="TraesCLE_scaffold_102267_01G000200.1">
    <property type="protein sequence ID" value="TraesCLE_scaffold_102267_01G000200.1"/>
    <property type="gene ID" value="TraesCLE_scaffold_102267_01G000200"/>
</dbReference>
<dbReference type="FunFam" id="1.10.510.10:FF:000358">
    <property type="entry name" value="Putative leucine-rich repeat receptor-like serine/threonine-protein kinase"/>
    <property type="match status" value="1"/>
</dbReference>
<dbReference type="GO" id="GO:0005789">
    <property type="term" value="C:endoplasmic reticulum membrane"/>
    <property type="evidence" value="ECO:0007669"/>
    <property type="project" value="UniProtKB-SubCell"/>
</dbReference>
<evidence type="ECO:0000256" key="1">
    <source>
        <dbReference type="ARBA" id="ARBA00004251"/>
    </source>
</evidence>
<dbReference type="Gramene" id="TraesRN2B0100032300.1">
    <property type="protein sequence ID" value="TraesRN2B0100032300.1"/>
    <property type="gene ID" value="TraesRN2B0100032300"/>
</dbReference>
<evidence type="ECO:0000256" key="20">
    <source>
        <dbReference type="ARBA" id="ARBA00047899"/>
    </source>
</evidence>
<dbReference type="GO" id="GO:0005524">
    <property type="term" value="F:ATP binding"/>
    <property type="evidence" value="ECO:0007669"/>
    <property type="project" value="UniProtKB-UniRule"/>
</dbReference>
<dbReference type="Gramene" id="TraesSTA2B03G00823480.1">
    <property type="protein sequence ID" value="TraesSTA2B03G00823480.1"/>
    <property type="gene ID" value="TraesSTA2B03G00823480"/>
</dbReference>
<dbReference type="Gene3D" id="3.80.10.10">
    <property type="entry name" value="Ribonuclease Inhibitor"/>
    <property type="match status" value="4"/>
</dbReference>
<evidence type="ECO:0000256" key="18">
    <source>
        <dbReference type="ARBA" id="ARBA00023170"/>
    </source>
</evidence>
<dbReference type="EnsemblPlants" id="TraesCS2B02G001600.1">
    <property type="protein sequence ID" value="TraesCS2B02G001600.1"/>
    <property type="gene ID" value="TraesCS2B02G001600"/>
</dbReference>
<protein>
    <recommendedName>
        <fullName evidence="24">Receptor kinase-like protein Xa21</fullName>
        <ecNumber evidence="4">2.7.11.1</ecNumber>
    </recommendedName>
</protein>
<evidence type="ECO:0000256" key="14">
    <source>
        <dbReference type="ARBA" id="ARBA00022777"/>
    </source>
</evidence>
<dbReference type="InterPro" id="IPR011009">
    <property type="entry name" value="Kinase-like_dom_sf"/>
</dbReference>
<dbReference type="Gramene" id="TraesCS2B02G001600.1">
    <property type="protein sequence ID" value="TraesCS2B02G001600.1"/>
    <property type="gene ID" value="TraesCS2B02G001600"/>
</dbReference>
<dbReference type="RefSeq" id="XP_044318819.1">
    <property type="nucleotide sequence ID" value="XM_044462884.1"/>
</dbReference>
<dbReference type="Proteomes" id="UP000019116">
    <property type="component" value="Chromosome 2B"/>
</dbReference>
<reference evidence="29" key="2">
    <citation type="submission" date="2018-10" db="UniProtKB">
        <authorList>
            <consortium name="EnsemblPlants"/>
        </authorList>
    </citation>
    <scope>IDENTIFICATION</scope>
</reference>
<keyword evidence="30" id="KW-1185">Reference proteome</keyword>
<keyword evidence="11 27" id="KW-0732">Signal</keyword>
<comment type="catalytic activity">
    <reaction evidence="20">
        <text>L-threonyl-[protein] + ATP = O-phospho-L-threonyl-[protein] + ADP + H(+)</text>
        <dbReference type="Rhea" id="RHEA:46608"/>
        <dbReference type="Rhea" id="RHEA-COMP:11060"/>
        <dbReference type="Rhea" id="RHEA-COMP:11605"/>
        <dbReference type="ChEBI" id="CHEBI:15378"/>
        <dbReference type="ChEBI" id="CHEBI:30013"/>
        <dbReference type="ChEBI" id="CHEBI:30616"/>
        <dbReference type="ChEBI" id="CHEBI:61977"/>
        <dbReference type="ChEBI" id="CHEBI:456216"/>
        <dbReference type="EC" id="2.7.11.1"/>
    </reaction>
</comment>
<evidence type="ECO:0000256" key="26">
    <source>
        <dbReference type="SAM" id="Phobius"/>
    </source>
</evidence>
<evidence type="ECO:0000256" key="22">
    <source>
        <dbReference type="ARBA" id="ARBA00054320"/>
    </source>
</evidence>
<dbReference type="SMR" id="A0A3B6BWG2"/>
<keyword evidence="10 26" id="KW-0812">Transmembrane</keyword>
<evidence type="ECO:0000256" key="3">
    <source>
        <dbReference type="ARBA" id="ARBA00008684"/>
    </source>
</evidence>
<dbReference type="Pfam" id="PF13855">
    <property type="entry name" value="LRR_8"/>
    <property type="match status" value="2"/>
</dbReference>
<evidence type="ECO:0000256" key="15">
    <source>
        <dbReference type="ARBA" id="ARBA00022840"/>
    </source>
</evidence>
<dbReference type="PRINTS" id="PR00019">
    <property type="entry name" value="LEURICHRPT"/>
</dbReference>
<dbReference type="InterPro" id="IPR001611">
    <property type="entry name" value="Leu-rich_rpt"/>
</dbReference>
<keyword evidence="6" id="KW-0723">Serine/threonine-protein kinase</keyword>
<proteinExistence type="inferred from homology"/>
<dbReference type="InterPro" id="IPR008271">
    <property type="entry name" value="Ser/Thr_kinase_AS"/>
</dbReference>
<dbReference type="Gramene" id="TraesLDM2B03G00825310.1">
    <property type="protein sequence ID" value="TraesLDM2B03G00825310.1"/>
    <property type="gene ID" value="TraesLDM2B03G00825310"/>
</dbReference>
<keyword evidence="13 25" id="KW-0547">Nucleotide-binding</keyword>
<evidence type="ECO:0000256" key="2">
    <source>
        <dbReference type="ARBA" id="ARBA00004389"/>
    </source>
</evidence>
<keyword evidence="19" id="KW-0325">Glycoprotein</keyword>
<evidence type="ECO:0000313" key="29">
    <source>
        <dbReference type="EnsemblPlants" id="TraesCS2B02G001600.1"/>
    </source>
</evidence>
<comment type="function">
    <text evidence="23">The processed protein kinase Xa21 chain released by protein cleavage after X.oryzae pv. oryzae protein Ax21 detection translocates into the nucleus where it can bind and regulate WRKY62, a transcription factor. Confers resistance to the bacterial pathogen X.oryzae pv. oryzae (Xoo).</text>
</comment>
<dbReference type="PANTHER" id="PTHR27000">
    <property type="entry name" value="LEUCINE-RICH REPEAT RECEPTOR-LIKE PROTEIN KINASE FAMILY PROTEIN-RELATED"/>
    <property type="match status" value="1"/>
</dbReference>
<dbReference type="GeneID" id="123039904"/>
<dbReference type="SMART" id="SM00369">
    <property type="entry name" value="LRR_TYP"/>
    <property type="match status" value="10"/>
</dbReference>
<evidence type="ECO:0000256" key="10">
    <source>
        <dbReference type="ARBA" id="ARBA00022692"/>
    </source>
</evidence>
<dbReference type="Gramene" id="TraesMAC2B03G00819670.1">
    <property type="protein sequence ID" value="TraesMAC2B03G00819670.1"/>
    <property type="gene ID" value="TraesMAC2B03G00819670"/>
</dbReference>
<dbReference type="PROSITE" id="PS00108">
    <property type="entry name" value="PROTEIN_KINASE_ST"/>
    <property type="match status" value="1"/>
</dbReference>
<evidence type="ECO:0000256" key="5">
    <source>
        <dbReference type="ARBA" id="ARBA00022475"/>
    </source>
</evidence>